<accession>A0A4U6SWF6</accession>
<sequence>MFEEMHQGGEDLIGKEIKPTTEFSHISGASLVELNIDSVVLDGTCHENVVCDEDIKAISELVIGDMLNQENCSSFILDAGINRVDSIFAGMVLDEDNAGAQARPTMFRDWMGRKYDACELFCEMPSKIMWDDILSDIETHGILLQLVMGCEMHNVLPCFASIDTISQVIDNHDEGEVLLVVCHELLSPGKPSTRSARYWLKEWPPFRCNAFSPGKLKMKCNRYVFDIAPSWRKNDFSPGRFELTRRIWNPGIQNSKLSEAPHDCLLAQLLQIKWQIENRHRGVCHAKHDVAWGQATFRQGGSVTPGPWSILPTNRNHIGEKSPK</sequence>
<dbReference type="Gramene" id="TKV92841">
    <property type="protein sequence ID" value="TKV92841"/>
    <property type="gene ID" value="SEVIR_9G187000v2"/>
</dbReference>
<evidence type="ECO:0000313" key="1">
    <source>
        <dbReference type="EMBL" id="TKV92841.1"/>
    </source>
</evidence>
<organism evidence="1 2">
    <name type="scientific">Setaria viridis</name>
    <name type="common">Green bristlegrass</name>
    <name type="synonym">Setaria italica subsp. viridis</name>
    <dbReference type="NCBI Taxonomy" id="4556"/>
    <lineage>
        <taxon>Eukaryota</taxon>
        <taxon>Viridiplantae</taxon>
        <taxon>Streptophyta</taxon>
        <taxon>Embryophyta</taxon>
        <taxon>Tracheophyta</taxon>
        <taxon>Spermatophyta</taxon>
        <taxon>Magnoliopsida</taxon>
        <taxon>Liliopsida</taxon>
        <taxon>Poales</taxon>
        <taxon>Poaceae</taxon>
        <taxon>PACMAD clade</taxon>
        <taxon>Panicoideae</taxon>
        <taxon>Panicodae</taxon>
        <taxon>Paniceae</taxon>
        <taxon>Cenchrinae</taxon>
        <taxon>Setaria</taxon>
    </lineage>
</organism>
<dbReference type="Proteomes" id="UP000298652">
    <property type="component" value="Chromosome 9"/>
</dbReference>
<gene>
    <name evidence="1" type="ORF">SEVIR_9G187000v2</name>
</gene>
<dbReference type="EMBL" id="CM016560">
    <property type="protein sequence ID" value="TKV92842.1"/>
    <property type="molecule type" value="Genomic_DNA"/>
</dbReference>
<keyword evidence="2" id="KW-1185">Reference proteome</keyword>
<dbReference type="Gramene" id="TKV92842">
    <property type="protein sequence ID" value="TKV92842"/>
    <property type="gene ID" value="SEVIR_9G187000v2"/>
</dbReference>
<evidence type="ECO:0000313" key="2">
    <source>
        <dbReference type="Proteomes" id="UP000298652"/>
    </source>
</evidence>
<name>A0A4U6SWF6_SETVI</name>
<protein>
    <submittedName>
        <fullName evidence="1">Uncharacterized protein</fullName>
    </submittedName>
</protein>
<reference evidence="1 2" key="1">
    <citation type="submission" date="2019-03" db="EMBL/GenBank/DDBJ databases">
        <title>WGS assembly of Setaria viridis.</title>
        <authorList>
            <person name="Huang P."/>
            <person name="Jenkins J."/>
            <person name="Grimwood J."/>
            <person name="Barry K."/>
            <person name="Healey A."/>
            <person name="Mamidi S."/>
            <person name="Sreedasyam A."/>
            <person name="Shu S."/>
            <person name="Feldman M."/>
            <person name="Wu J."/>
            <person name="Yu Y."/>
            <person name="Chen C."/>
            <person name="Johnson J."/>
            <person name="Rokhsar D."/>
            <person name="Baxter I."/>
            <person name="Schmutz J."/>
            <person name="Brutnell T."/>
            <person name="Kellogg E."/>
        </authorList>
    </citation>
    <scope>NUCLEOTIDE SEQUENCE [LARGE SCALE GENOMIC DNA]</scope>
    <source>
        <strain evidence="2">cv. A10</strain>
    </source>
</reference>
<dbReference type="EMBL" id="CM016560">
    <property type="protein sequence ID" value="TKV92841.1"/>
    <property type="molecule type" value="Genomic_DNA"/>
</dbReference>
<proteinExistence type="predicted"/>
<dbReference type="AlphaFoldDB" id="A0A4U6SWF6"/>